<dbReference type="EMBL" id="JAJJMB010012717">
    <property type="protein sequence ID" value="KAI3873984.1"/>
    <property type="molecule type" value="Genomic_DNA"/>
</dbReference>
<dbReference type="InterPro" id="IPR036047">
    <property type="entry name" value="F-box-like_dom_sf"/>
</dbReference>
<dbReference type="Proteomes" id="UP001202328">
    <property type="component" value="Unassembled WGS sequence"/>
</dbReference>
<name>A0AAD4S7Y7_9MAGN</name>
<evidence type="ECO:0008006" key="3">
    <source>
        <dbReference type="Google" id="ProtNLM"/>
    </source>
</evidence>
<keyword evidence="2" id="KW-1185">Reference proteome</keyword>
<sequence length="124" mass="14255">MGNLDSLPAEIILDILKRLEIDSVIQYRLESRSWNYPVYHCLLDYLKETQVELERKVKQLKSGPLNHSNIQRKVSAYMIKNVEETMESVKQGIINTQKISGGRNAVLFGRNLLYTSASSCKMLH</sequence>
<accession>A0AAD4S7Y7</accession>
<organism evidence="1 2">
    <name type="scientific">Papaver atlanticum</name>
    <dbReference type="NCBI Taxonomy" id="357466"/>
    <lineage>
        <taxon>Eukaryota</taxon>
        <taxon>Viridiplantae</taxon>
        <taxon>Streptophyta</taxon>
        <taxon>Embryophyta</taxon>
        <taxon>Tracheophyta</taxon>
        <taxon>Spermatophyta</taxon>
        <taxon>Magnoliopsida</taxon>
        <taxon>Ranunculales</taxon>
        <taxon>Papaveraceae</taxon>
        <taxon>Papaveroideae</taxon>
        <taxon>Papaver</taxon>
    </lineage>
</organism>
<proteinExistence type="predicted"/>
<evidence type="ECO:0000313" key="1">
    <source>
        <dbReference type="EMBL" id="KAI3873984.1"/>
    </source>
</evidence>
<dbReference type="AlphaFoldDB" id="A0AAD4S7Y7"/>
<evidence type="ECO:0000313" key="2">
    <source>
        <dbReference type="Proteomes" id="UP001202328"/>
    </source>
</evidence>
<reference evidence="1" key="1">
    <citation type="submission" date="2022-04" db="EMBL/GenBank/DDBJ databases">
        <title>A functionally conserved STORR gene fusion in Papaver species that diverged 16.8 million years ago.</title>
        <authorList>
            <person name="Catania T."/>
        </authorList>
    </citation>
    <scope>NUCLEOTIDE SEQUENCE</scope>
    <source>
        <strain evidence="1">S-188037</strain>
    </source>
</reference>
<comment type="caution">
    <text evidence="1">The sequence shown here is derived from an EMBL/GenBank/DDBJ whole genome shotgun (WGS) entry which is preliminary data.</text>
</comment>
<protein>
    <recommendedName>
        <fullName evidence="3">F-box domain-containing protein</fullName>
    </recommendedName>
</protein>
<gene>
    <name evidence="1" type="ORF">MKW98_001633</name>
</gene>
<dbReference type="SUPFAM" id="SSF81383">
    <property type="entry name" value="F-box domain"/>
    <property type="match status" value="1"/>
</dbReference>